<organism evidence="7 8">
    <name type="scientific">Alkalilimnicola ehrlichii (strain ATCC BAA-1101 / DSM 17681 / MLHE-1)</name>
    <dbReference type="NCBI Taxonomy" id="187272"/>
    <lineage>
        <taxon>Bacteria</taxon>
        <taxon>Pseudomonadati</taxon>
        <taxon>Pseudomonadota</taxon>
        <taxon>Gammaproteobacteria</taxon>
        <taxon>Chromatiales</taxon>
        <taxon>Ectothiorhodospiraceae</taxon>
        <taxon>Alkalilimnicola</taxon>
    </lineage>
</organism>
<dbReference type="OrthoDB" id="9800613at2"/>
<evidence type="ECO:0000259" key="5">
    <source>
        <dbReference type="Pfam" id="PF25944"/>
    </source>
</evidence>
<sequence>MSAASPALARKPKSIVTAIVVALGLYGWTLPALGQQQADMPPPPVTVAPVETAAVEVEGVYAGRARGAREVEVRARVDGILEERLYREGQVVNEGDALFRIDPEPYEIALRRAEAERANAQAAYNQASREWRRIASLYERDAVSQRERDRALSEFELAEAQRAVADAAVRDAQRNLRYTEVQAPLSGTTGLEVLPEGSLIERGTLLTRITRHDPIHVRFALPEGDAAVQRAARQARLAAGDDHEYEAHLRLPDGTTYAHTGTVDFTDSTIDPRTGSVTARAVFPNVEHRIVPGQFLRVRLLLERHQDAVVVDETAVGEGREGPQVFVVDEEGTARARPVELGPVVDGRQIILDGLTPGERLVVNGHVALHDGMAVDVVADRSDEE</sequence>
<comment type="subcellular location">
    <subcellularLocation>
        <location evidence="1">Cell inner membrane</location>
        <topology evidence="1">Lipid-anchor</topology>
    </subcellularLocation>
</comment>
<feature type="domain" description="Multidrug resistance protein MdtA-like alpha-helical hairpin" evidence="3">
    <location>
        <begin position="110"/>
        <end position="179"/>
    </location>
</feature>
<evidence type="ECO:0000259" key="3">
    <source>
        <dbReference type="Pfam" id="PF25876"/>
    </source>
</evidence>
<protein>
    <submittedName>
        <fullName evidence="7">Efflux transporter, RND family, MFP subunit</fullName>
    </submittedName>
</protein>
<feature type="domain" description="Multidrug resistance protein MdtA-like beta-barrel" evidence="5">
    <location>
        <begin position="214"/>
        <end position="302"/>
    </location>
</feature>
<dbReference type="InterPro" id="IPR058624">
    <property type="entry name" value="MdtA-like_HH"/>
</dbReference>
<dbReference type="InterPro" id="IPR058627">
    <property type="entry name" value="MdtA-like_C"/>
</dbReference>
<dbReference type="GO" id="GO:0030313">
    <property type="term" value="C:cell envelope"/>
    <property type="evidence" value="ECO:0007669"/>
    <property type="project" value="UniProtKB-SubCell"/>
</dbReference>
<dbReference type="InterPro" id="IPR058626">
    <property type="entry name" value="MdtA-like_b-barrel"/>
</dbReference>
<proteinExistence type="inferred from homology"/>
<feature type="domain" description="Multidrug resistance protein MdtA-like C-terminal permuted SH3" evidence="6">
    <location>
        <begin position="307"/>
        <end position="365"/>
    </location>
</feature>
<dbReference type="Gene3D" id="2.40.30.170">
    <property type="match status" value="1"/>
</dbReference>
<dbReference type="GO" id="GO:0022857">
    <property type="term" value="F:transmembrane transporter activity"/>
    <property type="evidence" value="ECO:0007669"/>
    <property type="project" value="InterPro"/>
</dbReference>
<dbReference type="Pfam" id="PF25967">
    <property type="entry name" value="RND-MFP_C"/>
    <property type="match status" value="1"/>
</dbReference>
<dbReference type="Gene3D" id="2.40.420.20">
    <property type="match status" value="1"/>
</dbReference>
<name>Q0A8S9_ALKEH</name>
<dbReference type="NCBIfam" id="TIGR01730">
    <property type="entry name" value="RND_mfp"/>
    <property type="match status" value="1"/>
</dbReference>
<dbReference type="Proteomes" id="UP000001962">
    <property type="component" value="Chromosome"/>
</dbReference>
<evidence type="ECO:0000256" key="1">
    <source>
        <dbReference type="ARBA" id="ARBA00004519"/>
    </source>
</evidence>
<dbReference type="GO" id="GO:0005886">
    <property type="term" value="C:plasma membrane"/>
    <property type="evidence" value="ECO:0007669"/>
    <property type="project" value="TreeGrafter"/>
</dbReference>
<dbReference type="PANTHER" id="PTHR30158:SF24">
    <property type="entry name" value="HLYD FAMILY SECRETION PROTEIN"/>
    <property type="match status" value="1"/>
</dbReference>
<evidence type="ECO:0000313" key="8">
    <source>
        <dbReference type="Proteomes" id="UP000001962"/>
    </source>
</evidence>
<keyword evidence="8" id="KW-1185">Reference proteome</keyword>
<accession>Q0A8S9</accession>
<dbReference type="SUPFAM" id="SSF111369">
    <property type="entry name" value="HlyD-like secretion proteins"/>
    <property type="match status" value="1"/>
</dbReference>
<dbReference type="AlphaFoldDB" id="Q0A8S9"/>
<dbReference type="EMBL" id="CP000453">
    <property type="protein sequence ID" value="ABI56758.1"/>
    <property type="molecule type" value="Genomic_DNA"/>
</dbReference>
<evidence type="ECO:0000313" key="7">
    <source>
        <dbReference type="EMBL" id="ABI56758.1"/>
    </source>
</evidence>
<dbReference type="GO" id="GO:0046677">
    <property type="term" value="P:response to antibiotic"/>
    <property type="evidence" value="ECO:0007669"/>
    <property type="project" value="TreeGrafter"/>
</dbReference>
<evidence type="ECO:0000259" key="6">
    <source>
        <dbReference type="Pfam" id="PF25967"/>
    </source>
</evidence>
<dbReference type="InterPro" id="IPR058625">
    <property type="entry name" value="MdtA-like_BSH"/>
</dbReference>
<comment type="similarity">
    <text evidence="2">Belongs to the membrane fusion protein (MFP) (TC 8.A.1) family.</text>
</comment>
<evidence type="ECO:0000256" key="2">
    <source>
        <dbReference type="ARBA" id="ARBA00009477"/>
    </source>
</evidence>
<dbReference type="eggNOG" id="COG0845">
    <property type="taxonomic scope" value="Bacteria"/>
</dbReference>
<feature type="domain" description="Multidrug resistance protein MdtA-like barrel-sandwich hybrid" evidence="4">
    <location>
        <begin position="69"/>
        <end position="207"/>
    </location>
</feature>
<dbReference type="Pfam" id="PF25917">
    <property type="entry name" value="BSH_RND"/>
    <property type="match status" value="1"/>
</dbReference>
<dbReference type="Gene3D" id="2.40.50.100">
    <property type="match status" value="1"/>
</dbReference>
<dbReference type="Pfam" id="PF25944">
    <property type="entry name" value="Beta-barrel_RND"/>
    <property type="match status" value="1"/>
</dbReference>
<gene>
    <name evidence="7" type="ordered locus">Mlg_1409</name>
</gene>
<dbReference type="PANTHER" id="PTHR30158">
    <property type="entry name" value="ACRA/E-RELATED COMPONENT OF DRUG EFFLUX TRANSPORTER"/>
    <property type="match status" value="1"/>
</dbReference>
<dbReference type="KEGG" id="aeh:Mlg_1409"/>
<dbReference type="Pfam" id="PF25876">
    <property type="entry name" value="HH_MFP_RND"/>
    <property type="match status" value="1"/>
</dbReference>
<evidence type="ECO:0000259" key="4">
    <source>
        <dbReference type="Pfam" id="PF25917"/>
    </source>
</evidence>
<dbReference type="InterPro" id="IPR006143">
    <property type="entry name" value="RND_pump_MFP"/>
</dbReference>
<reference evidence="8" key="1">
    <citation type="submission" date="2006-08" db="EMBL/GenBank/DDBJ databases">
        <title>Complete sequence of Alkalilimnicola ehrilichei MLHE-1.</title>
        <authorList>
            <person name="Copeland A."/>
            <person name="Lucas S."/>
            <person name="Lapidus A."/>
            <person name="Barry K."/>
            <person name="Detter J.C."/>
            <person name="Glavina del Rio T."/>
            <person name="Hammon N."/>
            <person name="Israni S."/>
            <person name="Dalin E."/>
            <person name="Tice H."/>
            <person name="Pitluck S."/>
            <person name="Sims D."/>
            <person name="Brettin T."/>
            <person name="Bruce D."/>
            <person name="Han C."/>
            <person name="Tapia R."/>
            <person name="Gilna P."/>
            <person name="Schmutz J."/>
            <person name="Larimer F."/>
            <person name="Land M."/>
            <person name="Hauser L."/>
            <person name="Kyrpides N."/>
            <person name="Mikhailova N."/>
            <person name="Oremland R.S."/>
            <person name="Hoeft S.E."/>
            <person name="Switzer-Blum J."/>
            <person name="Kulp T."/>
            <person name="King G."/>
            <person name="Tabita R."/>
            <person name="Witte B."/>
            <person name="Santini J.M."/>
            <person name="Basu P."/>
            <person name="Hollibaugh J.T."/>
            <person name="Xie G."/>
            <person name="Stolz J.F."/>
            <person name="Richardson P."/>
        </authorList>
    </citation>
    <scope>NUCLEOTIDE SEQUENCE [LARGE SCALE GENOMIC DNA]</scope>
    <source>
        <strain evidence="8">ATCC BAA-1101 / DSM 17681 / MLHE-1</strain>
    </source>
</reference>
<dbReference type="Gene3D" id="1.10.287.470">
    <property type="entry name" value="Helix hairpin bin"/>
    <property type="match status" value="1"/>
</dbReference>
<dbReference type="RefSeq" id="WP_011629153.1">
    <property type="nucleotide sequence ID" value="NC_008340.1"/>
</dbReference>
<dbReference type="HOGENOM" id="CLU_018816_2_1_6"/>